<dbReference type="EMBL" id="JAUEDM010000005">
    <property type="protein sequence ID" value="KAK3315896.1"/>
    <property type="molecule type" value="Genomic_DNA"/>
</dbReference>
<evidence type="ECO:0000313" key="2">
    <source>
        <dbReference type="Proteomes" id="UP001283341"/>
    </source>
</evidence>
<keyword evidence="2" id="KW-1185">Reference proteome</keyword>
<dbReference type="InterPro" id="IPR015926">
    <property type="entry name" value="Cytolysin/lectin"/>
</dbReference>
<dbReference type="Gene3D" id="2.60.270.20">
    <property type="entry name" value="Cytolysin/lectin"/>
    <property type="match status" value="1"/>
</dbReference>
<organism evidence="1 2">
    <name type="scientific">Apodospora peruviana</name>
    <dbReference type="NCBI Taxonomy" id="516989"/>
    <lineage>
        <taxon>Eukaryota</taxon>
        <taxon>Fungi</taxon>
        <taxon>Dikarya</taxon>
        <taxon>Ascomycota</taxon>
        <taxon>Pezizomycotina</taxon>
        <taxon>Sordariomycetes</taxon>
        <taxon>Sordariomycetidae</taxon>
        <taxon>Sordariales</taxon>
        <taxon>Lasiosphaeriaceae</taxon>
        <taxon>Apodospora</taxon>
    </lineage>
</organism>
<dbReference type="SUPFAM" id="SSF63724">
    <property type="entry name" value="Cytolysin/lectin"/>
    <property type="match status" value="1"/>
</dbReference>
<dbReference type="Proteomes" id="UP001283341">
    <property type="component" value="Unassembled WGS sequence"/>
</dbReference>
<reference evidence="1" key="1">
    <citation type="journal article" date="2023" name="Mol. Phylogenet. Evol.">
        <title>Genome-scale phylogeny and comparative genomics of the fungal order Sordariales.</title>
        <authorList>
            <person name="Hensen N."/>
            <person name="Bonometti L."/>
            <person name="Westerberg I."/>
            <person name="Brannstrom I.O."/>
            <person name="Guillou S."/>
            <person name="Cros-Aarteil S."/>
            <person name="Calhoun S."/>
            <person name="Haridas S."/>
            <person name="Kuo A."/>
            <person name="Mondo S."/>
            <person name="Pangilinan J."/>
            <person name="Riley R."/>
            <person name="LaButti K."/>
            <person name="Andreopoulos B."/>
            <person name="Lipzen A."/>
            <person name="Chen C."/>
            <person name="Yan M."/>
            <person name="Daum C."/>
            <person name="Ng V."/>
            <person name="Clum A."/>
            <person name="Steindorff A."/>
            <person name="Ohm R.A."/>
            <person name="Martin F."/>
            <person name="Silar P."/>
            <person name="Natvig D.O."/>
            <person name="Lalanne C."/>
            <person name="Gautier V."/>
            <person name="Ament-Velasquez S.L."/>
            <person name="Kruys A."/>
            <person name="Hutchinson M.I."/>
            <person name="Powell A.J."/>
            <person name="Barry K."/>
            <person name="Miller A.N."/>
            <person name="Grigoriev I.V."/>
            <person name="Debuchy R."/>
            <person name="Gladieux P."/>
            <person name="Hiltunen Thoren M."/>
            <person name="Johannesson H."/>
        </authorList>
    </citation>
    <scope>NUCLEOTIDE SEQUENCE</scope>
    <source>
        <strain evidence="1">CBS 118394</strain>
    </source>
</reference>
<protein>
    <submittedName>
        <fullName evidence="1">Cytolysin/lectin</fullName>
    </submittedName>
</protein>
<evidence type="ECO:0000313" key="1">
    <source>
        <dbReference type="EMBL" id="KAK3315896.1"/>
    </source>
</evidence>
<dbReference type="InterPro" id="IPR009960">
    <property type="entry name" value="Fruit_body_lectin_fun"/>
</dbReference>
<name>A0AAE0I007_9PEZI</name>
<reference evidence="1" key="2">
    <citation type="submission" date="2023-06" db="EMBL/GenBank/DDBJ databases">
        <authorList>
            <consortium name="Lawrence Berkeley National Laboratory"/>
            <person name="Haridas S."/>
            <person name="Hensen N."/>
            <person name="Bonometti L."/>
            <person name="Westerberg I."/>
            <person name="Brannstrom I.O."/>
            <person name="Guillou S."/>
            <person name="Cros-Aarteil S."/>
            <person name="Calhoun S."/>
            <person name="Kuo A."/>
            <person name="Mondo S."/>
            <person name="Pangilinan J."/>
            <person name="Riley R."/>
            <person name="Labutti K."/>
            <person name="Andreopoulos B."/>
            <person name="Lipzen A."/>
            <person name="Chen C."/>
            <person name="Yanf M."/>
            <person name="Daum C."/>
            <person name="Ng V."/>
            <person name="Clum A."/>
            <person name="Steindorff A."/>
            <person name="Ohm R."/>
            <person name="Martin F."/>
            <person name="Silar P."/>
            <person name="Natvig D."/>
            <person name="Lalanne C."/>
            <person name="Gautier V."/>
            <person name="Ament-Velasquez S.L."/>
            <person name="Kruys A."/>
            <person name="Hutchinson M.I."/>
            <person name="Powell A.J."/>
            <person name="Barry K."/>
            <person name="Miller A.N."/>
            <person name="Grigoriev I.V."/>
            <person name="Debuchy R."/>
            <person name="Gladieux P."/>
            <person name="Thoren M.H."/>
            <person name="Johannesson H."/>
        </authorList>
    </citation>
    <scope>NUCLEOTIDE SEQUENCE</scope>
    <source>
        <strain evidence="1">CBS 118394</strain>
    </source>
</reference>
<proteinExistence type="predicted"/>
<sequence>MAYNINLRPLNDTSVTLSLVEKTCWQGSGTVWSTPGEGRGHFDGAYFAVAVGVHNYKRWCDVTVNLGDDQPLTKLHGEYYNSDSPKNKALWAQASEAKAKLKSGKEVSVGFYQKEGKQLFATLTFA</sequence>
<comment type="caution">
    <text evidence="1">The sequence shown here is derived from an EMBL/GenBank/DDBJ whole genome shotgun (WGS) entry which is preliminary data.</text>
</comment>
<dbReference type="Pfam" id="PF07367">
    <property type="entry name" value="FB_lectin"/>
    <property type="match status" value="1"/>
</dbReference>
<accession>A0AAE0I007</accession>
<dbReference type="AlphaFoldDB" id="A0AAE0I007"/>
<gene>
    <name evidence="1" type="ORF">B0H66DRAFT_604204</name>
</gene>